<sequence length="108" mass="11873">MMDSVGTLLICYSVTRVGMDAPGAGLARMISSLGRWWHPAENVWLVATGYHLDEVRDILASQLDPGDQLLVLDVSGQPWACSGVYPEAEAWMLDHVRGHAEPRHMSAE</sequence>
<dbReference type="Proteomes" id="UP000192674">
    <property type="component" value="Unassembled WGS sequence"/>
</dbReference>
<dbReference type="EMBL" id="FWXV01000003">
    <property type="protein sequence ID" value="SMD06300.1"/>
    <property type="molecule type" value="Genomic_DNA"/>
</dbReference>
<protein>
    <recommendedName>
        <fullName evidence="3">SinR family protein</fullName>
    </recommendedName>
</protein>
<evidence type="ECO:0008006" key="3">
    <source>
        <dbReference type="Google" id="ProtNLM"/>
    </source>
</evidence>
<organism evidence="1 2">
    <name type="scientific">Kibdelosporangium aridum</name>
    <dbReference type="NCBI Taxonomy" id="2030"/>
    <lineage>
        <taxon>Bacteria</taxon>
        <taxon>Bacillati</taxon>
        <taxon>Actinomycetota</taxon>
        <taxon>Actinomycetes</taxon>
        <taxon>Pseudonocardiales</taxon>
        <taxon>Pseudonocardiaceae</taxon>
        <taxon>Kibdelosporangium</taxon>
    </lineage>
</organism>
<keyword evidence="2" id="KW-1185">Reference proteome</keyword>
<name>A0A1W2E945_KIBAR</name>
<dbReference type="AlphaFoldDB" id="A0A1W2E945"/>
<evidence type="ECO:0000313" key="2">
    <source>
        <dbReference type="Proteomes" id="UP000192674"/>
    </source>
</evidence>
<gene>
    <name evidence="1" type="ORF">SAMN05661093_04081</name>
</gene>
<accession>A0A1W2E945</accession>
<proteinExistence type="predicted"/>
<reference evidence="1 2" key="1">
    <citation type="submission" date="2017-04" db="EMBL/GenBank/DDBJ databases">
        <authorList>
            <person name="Afonso C.L."/>
            <person name="Miller P.J."/>
            <person name="Scott M.A."/>
            <person name="Spackman E."/>
            <person name="Goraichik I."/>
            <person name="Dimitrov K.M."/>
            <person name="Suarez D.L."/>
            <person name="Swayne D.E."/>
        </authorList>
    </citation>
    <scope>NUCLEOTIDE SEQUENCE [LARGE SCALE GENOMIC DNA]</scope>
    <source>
        <strain evidence="1 2">DSM 43828</strain>
    </source>
</reference>
<evidence type="ECO:0000313" key="1">
    <source>
        <dbReference type="EMBL" id="SMD06300.1"/>
    </source>
</evidence>